<dbReference type="InterPro" id="IPR002575">
    <property type="entry name" value="Aminoglycoside_PTrfase"/>
</dbReference>
<protein>
    <submittedName>
        <fullName evidence="2">Aminoglycoside phosphotransferase family protein</fullName>
    </submittedName>
</protein>
<evidence type="ECO:0000313" key="3">
    <source>
        <dbReference type="Proteomes" id="UP001501072"/>
    </source>
</evidence>
<dbReference type="Proteomes" id="UP001501072">
    <property type="component" value="Unassembled WGS sequence"/>
</dbReference>
<proteinExistence type="predicted"/>
<dbReference type="Pfam" id="PF01636">
    <property type="entry name" value="APH"/>
    <property type="match status" value="1"/>
</dbReference>
<keyword evidence="3" id="KW-1185">Reference proteome</keyword>
<dbReference type="RefSeq" id="WP_346072124.1">
    <property type="nucleotide sequence ID" value="NZ_BAAAHU010000005.1"/>
</dbReference>
<name>A0ABN1SU02_9ACTN</name>
<feature type="domain" description="Aminoglycoside phosphotransferase" evidence="1">
    <location>
        <begin position="39"/>
        <end position="261"/>
    </location>
</feature>
<gene>
    <name evidence="2" type="ORF">GCM10009564_08680</name>
</gene>
<dbReference type="InterPro" id="IPR011009">
    <property type="entry name" value="Kinase-like_dom_sf"/>
</dbReference>
<organism evidence="2 3">
    <name type="scientific">Streptomyces thermogriseus</name>
    <dbReference type="NCBI Taxonomy" id="75292"/>
    <lineage>
        <taxon>Bacteria</taxon>
        <taxon>Bacillati</taxon>
        <taxon>Actinomycetota</taxon>
        <taxon>Actinomycetes</taxon>
        <taxon>Kitasatosporales</taxon>
        <taxon>Streptomycetaceae</taxon>
        <taxon>Streptomyces</taxon>
    </lineage>
</organism>
<sequence>MYADTLHPGEPETDASLVRRLIAARFPRWAGLPVERIDSIGTSNTLYRLGEDMVVRLPRTAGAAEDVEKEHTWLPRLAASLPVPVPTPLGRGAPAEGFPWPWSVHRWIDGEVPVEGDVTAPEALAADLADFVAALHRVDPAGGPPSYRSEPLAARDAATRTAIAELDGAVDAHAATAAWEEALRAPGPTGPPVWIHADLQPGNLLLARGRLCAVLDFGCAGLGDPAVDLLAAWYVLPAGARPLFRAALDVDDAAWARGRGWALSVALLELSYYRDRSPHMARVARHVIREVLLDRRP</sequence>
<evidence type="ECO:0000259" key="1">
    <source>
        <dbReference type="Pfam" id="PF01636"/>
    </source>
</evidence>
<dbReference type="SUPFAM" id="SSF56112">
    <property type="entry name" value="Protein kinase-like (PK-like)"/>
    <property type="match status" value="1"/>
</dbReference>
<accession>A0ABN1SU02</accession>
<dbReference type="PANTHER" id="PTHR21310">
    <property type="entry name" value="AMINOGLYCOSIDE PHOSPHOTRANSFERASE-RELATED-RELATED"/>
    <property type="match status" value="1"/>
</dbReference>
<reference evidence="2 3" key="1">
    <citation type="journal article" date="2019" name="Int. J. Syst. Evol. Microbiol.">
        <title>The Global Catalogue of Microorganisms (GCM) 10K type strain sequencing project: providing services to taxonomists for standard genome sequencing and annotation.</title>
        <authorList>
            <consortium name="The Broad Institute Genomics Platform"/>
            <consortium name="The Broad Institute Genome Sequencing Center for Infectious Disease"/>
            <person name="Wu L."/>
            <person name="Ma J."/>
        </authorList>
    </citation>
    <scope>NUCLEOTIDE SEQUENCE [LARGE SCALE GENOMIC DNA]</scope>
    <source>
        <strain evidence="2 3">JCM 11269</strain>
    </source>
</reference>
<evidence type="ECO:0000313" key="2">
    <source>
        <dbReference type="EMBL" id="GAA1005023.1"/>
    </source>
</evidence>
<dbReference type="Gene3D" id="3.30.200.20">
    <property type="entry name" value="Phosphorylase Kinase, domain 1"/>
    <property type="match status" value="1"/>
</dbReference>
<dbReference type="Gene3D" id="3.90.1200.10">
    <property type="match status" value="1"/>
</dbReference>
<dbReference type="CDD" id="cd05155">
    <property type="entry name" value="APH_ChoK_like_1"/>
    <property type="match status" value="1"/>
</dbReference>
<dbReference type="InterPro" id="IPR051678">
    <property type="entry name" value="AGP_Transferase"/>
</dbReference>
<dbReference type="PANTHER" id="PTHR21310:SF42">
    <property type="entry name" value="BIFUNCTIONAL AAC_APH"/>
    <property type="match status" value="1"/>
</dbReference>
<dbReference type="EMBL" id="BAAAHU010000005">
    <property type="protein sequence ID" value="GAA1005023.1"/>
    <property type="molecule type" value="Genomic_DNA"/>
</dbReference>
<comment type="caution">
    <text evidence="2">The sequence shown here is derived from an EMBL/GenBank/DDBJ whole genome shotgun (WGS) entry which is preliminary data.</text>
</comment>